<protein>
    <submittedName>
        <fullName evidence="6">2-dehydro-3-deoxygluconokinase</fullName>
    </submittedName>
</protein>
<dbReference type="Proteomes" id="UP000216852">
    <property type="component" value="Unassembled WGS sequence"/>
</dbReference>
<accession>A0ABX4H049</accession>
<sequence>MDVIALGETMMQFTPESEGLMRHAATYTAKIAGAETNTLIGLARLGHNTGWISKVGNDEFGHKILMAVRGEGVDTSQTRMDPSFPTGTFFKEIVREGEVRIQYYRENSAASKLSTDDLDESYFAGVKYLFITGITPALSKSAKEAIFYSIELAKKNDLIVVFDPNIRKKLWSESEAKKALIEIAKHADIVLPGKSEGDFLFGTDDPKQIADSFLRLGASLVVVKLGDKGAYYSQRKTTGFVPGFKVPKIVDPVGAGDSFAAGLLSGLIDNESIPDAVKRGCAMGAMAVMVKGDYEGLPDKKRLKQFMSQDPQEDILR</sequence>
<dbReference type="Gene3D" id="3.40.1190.20">
    <property type="match status" value="1"/>
</dbReference>
<evidence type="ECO:0000256" key="1">
    <source>
        <dbReference type="ARBA" id="ARBA00010688"/>
    </source>
</evidence>
<evidence type="ECO:0000256" key="2">
    <source>
        <dbReference type="ARBA" id="ARBA00022679"/>
    </source>
</evidence>
<dbReference type="CDD" id="cd01166">
    <property type="entry name" value="KdgK"/>
    <property type="match status" value="1"/>
</dbReference>
<dbReference type="InterPro" id="IPR052700">
    <property type="entry name" value="Carb_kinase_PfkB-like"/>
</dbReference>
<dbReference type="PROSITE" id="PS00584">
    <property type="entry name" value="PFKB_KINASES_2"/>
    <property type="match status" value="1"/>
</dbReference>
<dbReference type="PRINTS" id="PR00990">
    <property type="entry name" value="RIBOKINASE"/>
</dbReference>
<keyword evidence="3 4" id="KW-0418">Kinase</keyword>
<dbReference type="PANTHER" id="PTHR43320:SF2">
    <property type="entry name" value="2-DEHYDRO-3-DEOXYGLUCONOKINASE_2-DEHYDRO-3-DEOXYGALACTONOKINASE"/>
    <property type="match status" value="1"/>
</dbReference>
<dbReference type="Pfam" id="PF00294">
    <property type="entry name" value="PfkB"/>
    <property type="match status" value="1"/>
</dbReference>
<dbReference type="InterPro" id="IPR002173">
    <property type="entry name" value="Carboh/pur_kinase_PfkB_CS"/>
</dbReference>
<evidence type="ECO:0000313" key="6">
    <source>
        <dbReference type="EMBL" id="PAE00459.1"/>
    </source>
</evidence>
<evidence type="ECO:0000313" key="7">
    <source>
        <dbReference type="Proteomes" id="UP000216852"/>
    </source>
</evidence>
<keyword evidence="2 4" id="KW-0808">Transferase</keyword>
<keyword evidence="7" id="KW-1185">Reference proteome</keyword>
<dbReference type="PANTHER" id="PTHR43320">
    <property type="entry name" value="SUGAR KINASE"/>
    <property type="match status" value="1"/>
</dbReference>
<evidence type="ECO:0000259" key="5">
    <source>
        <dbReference type="Pfam" id="PF00294"/>
    </source>
</evidence>
<dbReference type="InterPro" id="IPR029056">
    <property type="entry name" value="Ribokinase-like"/>
</dbReference>
<dbReference type="EMBL" id="NPBJ01000013">
    <property type="protein sequence ID" value="PAE00459.1"/>
    <property type="molecule type" value="Genomic_DNA"/>
</dbReference>
<evidence type="ECO:0000256" key="3">
    <source>
        <dbReference type="ARBA" id="ARBA00022777"/>
    </source>
</evidence>
<dbReference type="InterPro" id="IPR002139">
    <property type="entry name" value="Ribo/fructo_kinase"/>
</dbReference>
<feature type="domain" description="Carbohydrate kinase PfkB" evidence="5">
    <location>
        <begin position="3"/>
        <end position="299"/>
    </location>
</feature>
<comment type="similarity">
    <text evidence="1 4">Belongs to the carbohydrate kinase PfkB family.</text>
</comment>
<dbReference type="InterPro" id="IPR011611">
    <property type="entry name" value="PfkB_dom"/>
</dbReference>
<reference evidence="6 7" key="1">
    <citation type="submission" date="2017-07" db="EMBL/GenBank/DDBJ databases">
        <title>Isolation and whole genome analysis of endospore-forming bacteria from heroin.</title>
        <authorList>
            <person name="Kalinowski J."/>
            <person name="Ahrens B."/>
            <person name="Al-Dilaimi A."/>
            <person name="Winkler A."/>
            <person name="Wibberg D."/>
            <person name="Schleenbecker U."/>
            <person name="Ruckert C."/>
            <person name="Wolfel R."/>
            <person name="Grass G."/>
        </authorList>
    </citation>
    <scope>NUCLEOTIDE SEQUENCE [LARGE SCALE GENOMIC DNA]</scope>
    <source>
        <strain evidence="6 7">7517-1</strain>
    </source>
</reference>
<dbReference type="SUPFAM" id="SSF53613">
    <property type="entry name" value="Ribokinase-like"/>
    <property type="match status" value="1"/>
</dbReference>
<proteinExistence type="inferred from homology"/>
<name>A0ABX4H049_9BACI</name>
<organism evidence="6 7">
    <name type="scientific">Terribacillus saccharophilus</name>
    <dbReference type="NCBI Taxonomy" id="361277"/>
    <lineage>
        <taxon>Bacteria</taxon>
        <taxon>Bacillati</taxon>
        <taxon>Bacillota</taxon>
        <taxon>Bacilli</taxon>
        <taxon>Bacillales</taxon>
        <taxon>Bacillaceae</taxon>
        <taxon>Terribacillus</taxon>
    </lineage>
</organism>
<gene>
    <name evidence="6" type="ORF">CHH48_06695</name>
</gene>
<comment type="caution">
    <text evidence="6">The sequence shown here is derived from an EMBL/GenBank/DDBJ whole genome shotgun (WGS) entry which is preliminary data.</text>
</comment>
<evidence type="ECO:0000256" key="4">
    <source>
        <dbReference type="RuleBase" id="RU003704"/>
    </source>
</evidence>
<dbReference type="RefSeq" id="WP_095218374.1">
    <property type="nucleotide sequence ID" value="NZ_NPBJ01000013.1"/>
</dbReference>